<accession>A0ABV0XPZ0</accession>
<gene>
    <name evidence="2" type="ORF">AMECASPLE_010983</name>
</gene>
<proteinExistence type="predicted"/>
<protein>
    <submittedName>
        <fullName evidence="2">Uncharacterized protein</fullName>
    </submittedName>
</protein>
<evidence type="ECO:0000256" key="1">
    <source>
        <dbReference type="SAM" id="MobiDB-lite"/>
    </source>
</evidence>
<keyword evidence="3" id="KW-1185">Reference proteome</keyword>
<comment type="caution">
    <text evidence="2">The sequence shown here is derived from an EMBL/GenBank/DDBJ whole genome shotgun (WGS) entry which is preliminary data.</text>
</comment>
<dbReference type="EMBL" id="JAHRIP010010053">
    <property type="protein sequence ID" value="MEQ2283415.1"/>
    <property type="molecule type" value="Genomic_DNA"/>
</dbReference>
<organism evidence="2 3">
    <name type="scientific">Ameca splendens</name>
    <dbReference type="NCBI Taxonomy" id="208324"/>
    <lineage>
        <taxon>Eukaryota</taxon>
        <taxon>Metazoa</taxon>
        <taxon>Chordata</taxon>
        <taxon>Craniata</taxon>
        <taxon>Vertebrata</taxon>
        <taxon>Euteleostomi</taxon>
        <taxon>Actinopterygii</taxon>
        <taxon>Neopterygii</taxon>
        <taxon>Teleostei</taxon>
        <taxon>Neoteleostei</taxon>
        <taxon>Acanthomorphata</taxon>
        <taxon>Ovalentaria</taxon>
        <taxon>Atherinomorphae</taxon>
        <taxon>Cyprinodontiformes</taxon>
        <taxon>Goodeidae</taxon>
        <taxon>Ameca</taxon>
    </lineage>
</organism>
<name>A0ABV0XPZ0_9TELE</name>
<dbReference type="Proteomes" id="UP001469553">
    <property type="component" value="Unassembled WGS sequence"/>
</dbReference>
<sequence>MSGFAERLKKNSVPTVCGKSPDDRNGMTGRSNHTDVAHQGAIRVTTLKTVAWFLDLQSVLCLVDEYLSVFITAESLPSFAWTSEYKERAQNPRNTVSAQLSACPPSNITHLLEGTPRSSRQPAKLSLCGLLTFPRTSTSTYNALTCCGPTPADPVAVTS</sequence>
<evidence type="ECO:0000313" key="2">
    <source>
        <dbReference type="EMBL" id="MEQ2283415.1"/>
    </source>
</evidence>
<reference evidence="2 3" key="1">
    <citation type="submission" date="2021-06" db="EMBL/GenBank/DDBJ databases">
        <authorList>
            <person name="Palmer J.M."/>
        </authorList>
    </citation>
    <scope>NUCLEOTIDE SEQUENCE [LARGE SCALE GENOMIC DNA]</scope>
    <source>
        <strain evidence="2 3">AS_MEX2019</strain>
        <tissue evidence="2">Muscle</tissue>
    </source>
</reference>
<feature type="region of interest" description="Disordered" evidence="1">
    <location>
        <begin position="1"/>
        <end position="33"/>
    </location>
</feature>
<evidence type="ECO:0000313" key="3">
    <source>
        <dbReference type="Proteomes" id="UP001469553"/>
    </source>
</evidence>